<proteinExistence type="predicted"/>
<organism evidence="2 3">
    <name type="scientific">Desulfosarcina ovata subsp. ovata</name>
    <dbReference type="NCBI Taxonomy" id="2752305"/>
    <lineage>
        <taxon>Bacteria</taxon>
        <taxon>Pseudomonadati</taxon>
        <taxon>Thermodesulfobacteriota</taxon>
        <taxon>Desulfobacteria</taxon>
        <taxon>Desulfobacterales</taxon>
        <taxon>Desulfosarcinaceae</taxon>
        <taxon>Desulfosarcina</taxon>
    </lineage>
</organism>
<dbReference type="Gene3D" id="3.40.30.10">
    <property type="entry name" value="Glutaredoxin"/>
    <property type="match status" value="1"/>
</dbReference>
<accession>A0A5K8A372</accession>
<gene>
    <name evidence="2" type="ORF">DSCOOX_00810</name>
</gene>
<evidence type="ECO:0000313" key="2">
    <source>
        <dbReference type="EMBL" id="BBO86901.1"/>
    </source>
</evidence>
<dbReference type="EMBL" id="AP021879">
    <property type="protein sequence ID" value="BBO86901.1"/>
    <property type="molecule type" value="Genomic_DNA"/>
</dbReference>
<sequence length="121" mass="13354">MDSVYNPLVKEPYHQGSGKLSLLAIFATIHGKFWQMNDFLFSSQQSKKTIDIKSIADEIGLNPKELFAATQNAYLRRMLNADILTGIKLGVRGTPGYTVDGKLFLGTLPSEMFSNLEGVSP</sequence>
<keyword evidence="3" id="KW-1185">Reference proteome</keyword>
<evidence type="ECO:0000313" key="3">
    <source>
        <dbReference type="Proteomes" id="UP000422108"/>
    </source>
</evidence>
<dbReference type="AlphaFoldDB" id="A0A5K8A372"/>
<dbReference type="SUPFAM" id="SSF52833">
    <property type="entry name" value="Thioredoxin-like"/>
    <property type="match status" value="1"/>
</dbReference>
<name>A0A5K8A372_9BACT</name>
<dbReference type="Proteomes" id="UP000422108">
    <property type="component" value="Chromosome"/>
</dbReference>
<reference evidence="2 3" key="1">
    <citation type="submission" date="2019-11" db="EMBL/GenBank/DDBJ databases">
        <title>Comparative genomics of hydrocarbon-degrading Desulfosarcina strains.</title>
        <authorList>
            <person name="Watanabe M."/>
            <person name="Kojima H."/>
            <person name="Fukui M."/>
        </authorList>
    </citation>
    <scope>NUCLEOTIDE SEQUENCE [LARGE SCALE GENOMIC DNA]</scope>
    <source>
        <strain evidence="3">oXyS1</strain>
    </source>
</reference>
<evidence type="ECO:0000259" key="1">
    <source>
        <dbReference type="Pfam" id="PF01323"/>
    </source>
</evidence>
<dbReference type="InterPro" id="IPR001853">
    <property type="entry name" value="DSBA-like_thioredoxin_dom"/>
</dbReference>
<protein>
    <recommendedName>
        <fullName evidence="1">DSBA-like thioredoxin domain-containing protein</fullName>
    </recommendedName>
</protein>
<dbReference type="InterPro" id="IPR036249">
    <property type="entry name" value="Thioredoxin-like_sf"/>
</dbReference>
<dbReference type="Pfam" id="PF01323">
    <property type="entry name" value="DSBA"/>
    <property type="match status" value="1"/>
</dbReference>
<dbReference type="GO" id="GO:0016491">
    <property type="term" value="F:oxidoreductase activity"/>
    <property type="evidence" value="ECO:0007669"/>
    <property type="project" value="InterPro"/>
</dbReference>
<feature type="domain" description="DSBA-like thioredoxin" evidence="1">
    <location>
        <begin position="30"/>
        <end position="114"/>
    </location>
</feature>